<reference evidence="1 2" key="1">
    <citation type="journal article" date="2012" name="BMC Genomics">
        <title>Comparative genomic analysis and phylogenetic position of Theileria equi.</title>
        <authorList>
            <person name="Kappmeyer L.S."/>
            <person name="Thiagarajan M."/>
            <person name="Herndon D.R."/>
            <person name="Ramsay J.D."/>
            <person name="Caler E."/>
            <person name="Djikeng A."/>
            <person name="Gillespie J.J."/>
            <person name="Lau A.O."/>
            <person name="Roalson E.H."/>
            <person name="Silva J.C."/>
            <person name="Silva M.G."/>
            <person name="Suarez C.E."/>
            <person name="Ueti M.W."/>
            <person name="Nene V.M."/>
            <person name="Mealey R.H."/>
            <person name="Knowles D.P."/>
            <person name="Brayton K.A."/>
        </authorList>
    </citation>
    <scope>NUCLEOTIDE SEQUENCE [LARGE SCALE GENOMIC DNA]</scope>
    <source>
        <strain evidence="1 2">WA</strain>
    </source>
</reference>
<dbReference type="RefSeq" id="XP_004830264.1">
    <property type="nucleotide sequence ID" value="XM_004830207.1"/>
</dbReference>
<dbReference type="EMBL" id="CP001669">
    <property type="protein sequence ID" value="AFZ80598.1"/>
    <property type="molecule type" value="Genomic_DNA"/>
</dbReference>
<evidence type="ECO:0000313" key="1">
    <source>
        <dbReference type="EMBL" id="AFZ80598.1"/>
    </source>
</evidence>
<dbReference type="eggNOG" id="ENOG502QXP4">
    <property type="taxonomic scope" value="Eukaryota"/>
</dbReference>
<gene>
    <name evidence="1" type="ORF">BEWA_034560</name>
</gene>
<evidence type="ECO:0000313" key="2">
    <source>
        <dbReference type="Proteomes" id="UP000031512"/>
    </source>
</evidence>
<protein>
    <submittedName>
        <fullName evidence="1">Uncharacterized protein</fullName>
    </submittedName>
</protein>
<dbReference type="KEGG" id="beq:BEWA_034560"/>
<dbReference type="GeneID" id="15806723"/>
<organism evidence="1 2">
    <name type="scientific">Theileria equi strain WA</name>
    <dbReference type="NCBI Taxonomy" id="1537102"/>
    <lineage>
        <taxon>Eukaryota</taxon>
        <taxon>Sar</taxon>
        <taxon>Alveolata</taxon>
        <taxon>Apicomplexa</taxon>
        <taxon>Aconoidasida</taxon>
        <taxon>Piroplasmida</taxon>
        <taxon>Theileriidae</taxon>
        <taxon>Theileria</taxon>
    </lineage>
</organism>
<sequence>MSEIFLHRGEKIIVPLSNISGLLEDNKLGKDMTLSRSIALAENIYQSERRQLERSLHEDALYSGELLQNKPIFEKIMSRDKHSFSLDKSTKSAVTRSEEDEKSTISQLDHICNAGIECDDDADSLTSRMWSIFVNASRAFNGYGHQISFHERSGIAYKHSDDWINYQGKEENYVVTPREALEIVEGAIQRLNQNNW</sequence>
<dbReference type="Proteomes" id="UP000031512">
    <property type="component" value="Chromosome 1"/>
</dbReference>
<proteinExistence type="predicted"/>
<keyword evidence="2" id="KW-1185">Reference proteome</keyword>
<dbReference type="VEuPathDB" id="PiroplasmaDB:BEWA_034560"/>
<dbReference type="AlphaFoldDB" id="L0AZA8"/>
<name>L0AZA8_THEEQ</name>
<accession>L0AZA8</accession>